<dbReference type="Pfam" id="PF05598">
    <property type="entry name" value="DUF772"/>
    <property type="match status" value="1"/>
</dbReference>
<dbReference type="PANTHER" id="PTHR35604:SF2">
    <property type="entry name" value="TRANSPOSASE INSH FOR INSERTION SEQUENCE ELEMENT IS5A-RELATED"/>
    <property type="match status" value="1"/>
</dbReference>
<proteinExistence type="predicted"/>
<protein>
    <recommendedName>
        <fullName evidence="1">Transposase InsH N-terminal domain-containing protein</fullName>
    </recommendedName>
</protein>
<sequence>MARMGFFDVENRYAALDAKHDPLVKINAVVPWEAFRSRLENVWRKPPDKRKSNAGCKPWDAIVMFKAIILCALYNLSDDQVEYQMRDRLSFVRFLGLALEDKVPDAKTVWLYREQLSQAGLWRPCLRISTAI</sequence>
<dbReference type="Proteomes" id="UP001174909">
    <property type="component" value="Unassembled WGS sequence"/>
</dbReference>
<comment type="caution">
    <text evidence="2">The sequence shown here is derived from an EMBL/GenBank/DDBJ whole genome shotgun (WGS) entry which is preliminary data.</text>
</comment>
<gene>
    <name evidence="2" type="ORF">GBAR_LOCUS26430</name>
</gene>
<dbReference type="PANTHER" id="PTHR35604">
    <property type="entry name" value="TRANSPOSASE INSH FOR INSERTION SEQUENCE ELEMENT IS5A-RELATED"/>
    <property type="match status" value="1"/>
</dbReference>
<accession>A0AA35TG91</accession>
<organism evidence="2 3">
    <name type="scientific">Geodia barretti</name>
    <name type="common">Barrett's horny sponge</name>
    <dbReference type="NCBI Taxonomy" id="519541"/>
    <lineage>
        <taxon>Eukaryota</taxon>
        <taxon>Metazoa</taxon>
        <taxon>Porifera</taxon>
        <taxon>Demospongiae</taxon>
        <taxon>Heteroscleromorpha</taxon>
        <taxon>Tetractinellida</taxon>
        <taxon>Astrophorina</taxon>
        <taxon>Geodiidae</taxon>
        <taxon>Geodia</taxon>
    </lineage>
</organism>
<dbReference type="EMBL" id="CASHTH010003677">
    <property type="protein sequence ID" value="CAI8047765.1"/>
    <property type="molecule type" value="Genomic_DNA"/>
</dbReference>
<reference evidence="2" key="1">
    <citation type="submission" date="2023-03" db="EMBL/GenBank/DDBJ databases">
        <authorList>
            <person name="Steffen K."/>
            <person name="Cardenas P."/>
        </authorList>
    </citation>
    <scope>NUCLEOTIDE SEQUENCE</scope>
</reference>
<dbReference type="AlphaFoldDB" id="A0AA35TG91"/>
<evidence type="ECO:0000313" key="2">
    <source>
        <dbReference type="EMBL" id="CAI8047765.1"/>
    </source>
</evidence>
<evidence type="ECO:0000259" key="1">
    <source>
        <dbReference type="Pfam" id="PF05598"/>
    </source>
</evidence>
<dbReference type="InterPro" id="IPR008490">
    <property type="entry name" value="Transposase_InsH_N"/>
</dbReference>
<feature type="domain" description="Transposase InsH N-terminal" evidence="1">
    <location>
        <begin position="13"/>
        <end position="114"/>
    </location>
</feature>
<keyword evidence="3" id="KW-1185">Reference proteome</keyword>
<name>A0AA35TG91_GEOBA</name>
<evidence type="ECO:0000313" key="3">
    <source>
        <dbReference type="Proteomes" id="UP001174909"/>
    </source>
</evidence>